<dbReference type="InterPro" id="IPR053147">
    <property type="entry name" value="Hsp_HslJ-like"/>
</dbReference>
<feature type="domain" description="DUF306" evidence="3">
    <location>
        <begin position="168"/>
        <end position="266"/>
    </location>
</feature>
<dbReference type="Pfam" id="PF03724">
    <property type="entry name" value="META"/>
    <property type="match status" value="1"/>
</dbReference>
<feature type="signal peptide" evidence="2">
    <location>
        <begin position="1"/>
        <end position="18"/>
    </location>
</feature>
<dbReference type="RefSeq" id="WP_218632907.1">
    <property type="nucleotide sequence ID" value="NZ_JAHVAH010000001.1"/>
</dbReference>
<evidence type="ECO:0000313" key="4">
    <source>
        <dbReference type="EMBL" id="MBW0144961.1"/>
    </source>
</evidence>
<evidence type="ECO:0000313" key="5">
    <source>
        <dbReference type="Proteomes" id="UP000698028"/>
    </source>
</evidence>
<keyword evidence="2" id="KW-0732">Signal</keyword>
<name>A0ABS6V5Y8_9SPHN</name>
<dbReference type="PANTHER" id="PTHR35535">
    <property type="entry name" value="HEAT SHOCK PROTEIN HSLJ"/>
    <property type="match status" value="1"/>
</dbReference>
<dbReference type="PROSITE" id="PS51257">
    <property type="entry name" value="PROKAR_LIPOPROTEIN"/>
    <property type="match status" value="1"/>
</dbReference>
<protein>
    <submittedName>
        <fullName evidence="4">META domain-containing protein</fullName>
    </submittedName>
</protein>
<proteinExistence type="predicted"/>
<feature type="region of interest" description="Disordered" evidence="1">
    <location>
        <begin position="27"/>
        <end position="64"/>
    </location>
</feature>
<dbReference type="PANTHER" id="PTHR35535:SF2">
    <property type="entry name" value="DUF306 DOMAIN-CONTAINING PROTEIN"/>
    <property type="match status" value="1"/>
</dbReference>
<evidence type="ECO:0000256" key="2">
    <source>
        <dbReference type="SAM" id="SignalP"/>
    </source>
</evidence>
<accession>A0ABS6V5Y8</accession>
<gene>
    <name evidence="4" type="ORF">KTQ36_06585</name>
</gene>
<feature type="chain" id="PRO_5046739704" evidence="2">
    <location>
        <begin position="19"/>
        <end position="273"/>
    </location>
</feature>
<dbReference type="InterPro" id="IPR005184">
    <property type="entry name" value="DUF306_Meta_HslJ"/>
</dbReference>
<reference evidence="4 5" key="1">
    <citation type="submission" date="2021-07" db="EMBL/GenBank/DDBJ databases">
        <title>The draft genome sequence of Sphingomicrobium sp. B8.</title>
        <authorList>
            <person name="Mu L."/>
        </authorList>
    </citation>
    <scope>NUCLEOTIDE SEQUENCE [LARGE SCALE GENOMIC DNA]</scope>
    <source>
        <strain evidence="4 5">B8</strain>
    </source>
</reference>
<feature type="compositionally biased region" description="Pro residues" evidence="1">
    <location>
        <begin position="38"/>
        <end position="52"/>
    </location>
</feature>
<organism evidence="4 5">
    <name type="scientific">Sphingomicrobium clamense</name>
    <dbReference type="NCBI Taxonomy" id="2851013"/>
    <lineage>
        <taxon>Bacteria</taxon>
        <taxon>Pseudomonadati</taxon>
        <taxon>Pseudomonadota</taxon>
        <taxon>Alphaproteobacteria</taxon>
        <taxon>Sphingomonadales</taxon>
        <taxon>Sphingomonadaceae</taxon>
        <taxon>Sphingomicrobium</taxon>
    </lineage>
</organism>
<dbReference type="Proteomes" id="UP000698028">
    <property type="component" value="Unassembled WGS sequence"/>
</dbReference>
<dbReference type="EMBL" id="JAHVAH010000001">
    <property type="protein sequence ID" value="MBW0144961.1"/>
    <property type="molecule type" value="Genomic_DNA"/>
</dbReference>
<evidence type="ECO:0000256" key="1">
    <source>
        <dbReference type="SAM" id="MobiDB-lite"/>
    </source>
</evidence>
<comment type="caution">
    <text evidence="4">The sequence shown here is derived from an EMBL/GenBank/DDBJ whole genome shotgun (WGS) entry which is preliminary data.</text>
</comment>
<sequence>MKQLLPAALLALSLAACTQYGQYGDPYGSPYPQRPQDYPQPYPAPYPTPYPNNQPGVQEPYKASGTEPFWSLTIDRRDMRFEEMNGFSVVERTPPVEPSRYGDEFRGRRIEVTIRRERCSDGMSDRIYPDRVDVRVDGRYYRGCGAPQSMYGQGWEQGYPGDNYGGSAMLERTNWQVTALNGRQTPQRDFYLNFFPDNRLQAKFGCNTINAGYQQNGDRLTVGAQMMTRMGCPDMSWETSGSNVLSQPLNVRVDGDRLTLSNRSGRIEARRIR</sequence>
<evidence type="ECO:0000259" key="3">
    <source>
        <dbReference type="Pfam" id="PF03724"/>
    </source>
</evidence>
<keyword evidence="5" id="KW-1185">Reference proteome</keyword>